<dbReference type="Gene3D" id="2.60.40.10">
    <property type="entry name" value="Immunoglobulins"/>
    <property type="match status" value="1"/>
</dbReference>
<dbReference type="Proteomes" id="UP000694407">
    <property type="component" value="Unplaced"/>
</dbReference>
<sequence length="58" mass="6388">GQSVEQPTELTAVEGAFIQVNCTYQTSGFNGLSWYQQREGGAPMFLSYNVLDGVERRG</sequence>
<dbReference type="InterPro" id="IPR013783">
    <property type="entry name" value="Ig-like_fold"/>
</dbReference>
<proteinExistence type="predicted"/>
<dbReference type="GeneTree" id="ENSGT00960000192631"/>
<protein>
    <recommendedName>
        <fullName evidence="1">Immunoglobulin V-set domain-containing protein</fullName>
    </recommendedName>
</protein>
<evidence type="ECO:0000313" key="3">
    <source>
        <dbReference type="Proteomes" id="UP000694407"/>
    </source>
</evidence>
<evidence type="ECO:0000259" key="1">
    <source>
        <dbReference type="Pfam" id="PF07686"/>
    </source>
</evidence>
<dbReference type="InterPro" id="IPR036179">
    <property type="entry name" value="Ig-like_dom_sf"/>
</dbReference>
<dbReference type="SUPFAM" id="SSF48726">
    <property type="entry name" value="Immunoglobulin"/>
    <property type="match status" value="1"/>
</dbReference>
<accession>A0A8C5ZNM4</accession>
<reference evidence="2" key="1">
    <citation type="submission" date="2025-08" db="UniProtKB">
        <authorList>
            <consortium name="Ensembl"/>
        </authorList>
    </citation>
    <scope>IDENTIFICATION</scope>
</reference>
<dbReference type="Pfam" id="PF07686">
    <property type="entry name" value="V-set"/>
    <property type="match status" value="1"/>
</dbReference>
<organism evidence="2 3">
    <name type="scientific">Marmota marmota marmota</name>
    <name type="common">Alpine marmot</name>
    <dbReference type="NCBI Taxonomy" id="9994"/>
    <lineage>
        <taxon>Eukaryota</taxon>
        <taxon>Metazoa</taxon>
        <taxon>Chordata</taxon>
        <taxon>Craniata</taxon>
        <taxon>Vertebrata</taxon>
        <taxon>Euteleostomi</taxon>
        <taxon>Mammalia</taxon>
        <taxon>Eutheria</taxon>
        <taxon>Euarchontoglires</taxon>
        <taxon>Glires</taxon>
        <taxon>Rodentia</taxon>
        <taxon>Sciuromorpha</taxon>
        <taxon>Sciuridae</taxon>
        <taxon>Xerinae</taxon>
        <taxon>Marmotini</taxon>
        <taxon>Marmota</taxon>
    </lineage>
</organism>
<dbReference type="InterPro" id="IPR013106">
    <property type="entry name" value="Ig_V-set"/>
</dbReference>
<dbReference type="AlphaFoldDB" id="A0A8C5ZNM4"/>
<reference evidence="2" key="2">
    <citation type="submission" date="2025-09" db="UniProtKB">
        <authorList>
            <consortium name="Ensembl"/>
        </authorList>
    </citation>
    <scope>IDENTIFICATION</scope>
</reference>
<name>A0A8C5ZNM4_MARMA</name>
<dbReference type="Ensembl" id="ENSMMMT00000018205.1">
    <property type="protein sequence ID" value="ENSMMMP00000015995.1"/>
    <property type="gene ID" value="ENSMMMG00000014233.1"/>
</dbReference>
<feature type="domain" description="Immunoglobulin V-set" evidence="1">
    <location>
        <begin position="5"/>
        <end position="48"/>
    </location>
</feature>
<keyword evidence="3" id="KW-1185">Reference proteome</keyword>
<evidence type="ECO:0000313" key="2">
    <source>
        <dbReference type="Ensembl" id="ENSMMMP00000015995.1"/>
    </source>
</evidence>